<gene>
    <name evidence="1" type="ORF">MANES_10G142000</name>
</gene>
<name>A0A2C9V888_MANES</name>
<proteinExistence type="predicted"/>
<accession>A0A2C9V888</accession>
<sequence length="59" mass="7019">MSLPLIWRISGIIRSTFGLEWQMIVSEFLQFHHLLLLLKLHIHNIMKNGSEGSIMREFR</sequence>
<dbReference type="EMBL" id="CM004396">
    <property type="protein sequence ID" value="OAY40012.1"/>
    <property type="molecule type" value="Genomic_DNA"/>
</dbReference>
<protein>
    <submittedName>
        <fullName evidence="1">Uncharacterized protein</fullName>
    </submittedName>
</protein>
<evidence type="ECO:0000313" key="1">
    <source>
        <dbReference type="EMBL" id="OAY40012.1"/>
    </source>
</evidence>
<organism evidence="1">
    <name type="scientific">Manihot esculenta</name>
    <name type="common">Cassava</name>
    <name type="synonym">Jatropha manihot</name>
    <dbReference type="NCBI Taxonomy" id="3983"/>
    <lineage>
        <taxon>Eukaryota</taxon>
        <taxon>Viridiplantae</taxon>
        <taxon>Streptophyta</taxon>
        <taxon>Embryophyta</taxon>
        <taxon>Tracheophyta</taxon>
        <taxon>Spermatophyta</taxon>
        <taxon>Magnoliopsida</taxon>
        <taxon>eudicotyledons</taxon>
        <taxon>Gunneridae</taxon>
        <taxon>Pentapetalae</taxon>
        <taxon>rosids</taxon>
        <taxon>fabids</taxon>
        <taxon>Malpighiales</taxon>
        <taxon>Euphorbiaceae</taxon>
        <taxon>Crotonoideae</taxon>
        <taxon>Manihoteae</taxon>
        <taxon>Manihot</taxon>
    </lineage>
</organism>
<reference evidence="1" key="1">
    <citation type="submission" date="2016-02" db="EMBL/GenBank/DDBJ databases">
        <title>WGS assembly of Manihot esculenta.</title>
        <authorList>
            <person name="Bredeson J.V."/>
            <person name="Prochnik S.E."/>
            <person name="Lyons J.B."/>
            <person name="Schmutz J."/>
            <person name="Grimwood J."/>
            <person name="Vrebalov J."/>
            <person name="Bart R.S."/>
            <person name="Amuge T."/>
            <person name="Ferguson M.E."/>
            <person name="Green R."/>
            <person name="Putnam N."/>
            <person name="Stites J."/>
            <person name="Rounsley S."/>
            <person name="Rokhsar D.S."/>
        </authorList>
    </citation>
    <scope>NUCLEOTIDE SEQUENCE [LARGE SCALE GENOMIC DNA]</scope>
    <source>
        <tissue evidence="1">Leaf</tissue>
    </source>
</reference>
<dbReference type="AlphaFoldDB" id="A0A2C9V888"/>